<gene>
    <name evidence="8" type="ORF">SAMN02910350_01600</name>
</gene>
<feature type="transmembrane region" description="Helical" evidence="5">
    <location>
        <begin position="283"/>
        <end position="306"/>
    </location>
</feature>
<dbReference type="EMBL" id="FMWK01000007">
    <property type="protein sequence ID" value="SCZ79079.1"/>
    <property type="molecule type" value="Genomic_DNA"/>
</dbReference>
<feature type="coiled-coil region" evidence="4">
    <location>
        <begin position="351"/>
        <end position="413"/>
    </location>
</feature>
<dbReference type="GO" id="GO:0007165">
    <property type="term" value="P:signal transduction"/>
    <property type="evidence" value="ECO:0007669"/>
    <property type="project" value="UniProtKB-KW"/>
</dbReference>
<keyword evidence="1 3" id="KW-0807">Transducer</keyword>
<evidence type="ECO:0000256" key="3">
    <source>
        <dbReference type="PROSITE-ProRule" id="PRU00284"/>
    </source>
</evidence>
<dbReference type="PANTHER" id="PTHR32089">
    <property type="entry name" value="METHYL-ACCEPTING CHEMOTAXIS PROTEIN MCPB"/>
    <property type="match status" value="1"/>
</dbReference>
<feature type="domain" description="Methyl-accepting transducer" evidence="6">
    <location>
        <begin position="364"/>
        <end position="621"/>
    </location>
</feature>
<dbReference type="SUPFAM" id="SSF58104">
    <property type="entry name" value="Methyl-accepting chemotaxis protein (MCP) signaling domain"/>
    <property type="match status" value="1"/>
</dbReference>
<dbReference type="GO" id="GO:0016020">
    <property type="term" value="C:membrane"/>
    <property type="evidence" value="ECO:0007669"/>
    <property type="project" value="InterPro"/>
</dbReference>
<dbReference type="Pfam" id="PF00672">
    <property type="entry name" value="HAMP"/>
    <property type="match status" value="1"/>
</dbReference>
<dbReference type="Pfam" id="PF00015">
    <property type="entry name" value="MCPsignal"/>
    <property type="match status" value="1"/>
</dbReference>
<protein>
    <submittedName>
        <fullName evidence="8">Methyl-accepting chemotaxis protein</fullName>
    </submittedName>
</protein>
<reference evidence="8 9" key="1">
    <citation type="submission" date="2016-10" db="EMBL/GenBank/DDBJ databases">
        <authorList>
            <person name="de Groot N.N."/>
        </authorList>
    </citation>
    <scope>NUCLEOTIDE SEQUENCE [LARGE SCALE GENOMIC DNA]</scope>
    <source>
        <strain evidence="8 9">DSM 10317</strain>
    </source>
</reference>
<dbReference type="InterPro" id="IPR003660">
    <property type="entry name" value="HAMP_dom"/>
</dbReference>
<keyword evidence="4" id="KW-0175">Coiled coil</keyword>
<evidence type="ECO:0000313" key="9">
    <source>
        <dbReference type="Proteomes" id="UP000199428"/>
    </source>
</evidence>
<evidence type="ECO:0000259" key="7">
    <source>
        <dbReference type="PROSITE" id="PS50885"/>
    </source>
</evidence>
<dbReference type="Gene3D" id="3.30.450.20">
    <property type="entry name" value="PAS domain"/>
    <property type="match status" value="2"/>
</dbReference>
<keyword evidence="5" id="KW-1133">Transmembrane helix</keyword>
<dbReference type="InterPro" id="IPR004089">
    <property type="entry name" value="MCPsignal_dom"/>
</dbReference>
<dbReference type="SMART" id="SM00304">
    <property type="entry name" value="HAMP"/>
    <property type="match status" value="1"/>
</dbReference>
<accession>A0A1G5S0H3</accession>
<evidence type="ECO:0000256" key="2">
    <source>
        <dbReference type="ARBA" id="ARBA00029447"/>
    </source>
</evidence>
<dbReference type="Gene3D" id="1.10.287.950">
    <property type="entry name" value="Methyl-accepting chemotaxis protein"/>
    <property type="match status" value="1"/>
</dbReference>
<keyword evidence="5" id="KW-0812">Transmembrane</keyword>
<evidence type="ECO:0000259" key="6">
    <source>
        <dbReference type="PROSITE" id="PS50111"/>
    </source>
</evidence>
<dbReference type="PROSITE" id="PS50885">
    <property type="entry name" value="HAMP"/>
    <property type="match status" value="1"/>
</dbReference>
<dbReference type="PANTHER" id="PTHR32089:SF112">
    <property type="entry name" value="LYSOZYME-LIKE PROTEIN-RELATED"/>
    <property type="match status" value="1"/>
</dbReference>
<dbReference type="CDD" id="cd06225">
    <property type="entry name" value="HAMP"/>
    <property type="match status" value="1"/>
</dbReference>
<organism evidence="8 9">
    <name type="scientific">Pseudobutyrivibrio xylanivorans</name>
    <dbReference type="NCBI Taxonomy" id="185007"/>
    <lineage>
        <taxon>Bacteria</taxon>
        <taxon>Bacillati</taxon>
        <taxon>Bacillota</taxon>
        <taxon>Clostridia</taxon>
        <taxon>Lachnospirales</taxon>
        <taxon>Lachnospiraceae</taxon>
        <taxon>Pseudobutyrivibrio</taxon>
    </lineage>
</organism>
<dbReference type="SMART" id="SM00283">
    <property type="entry name" value="MA"/>
    <property type="match status" value="1"/>
</dbReference>
<feature type="domain" description="HAMP" evidence="7">
    <location>
        <begin position="307"/>
        <end position="359"/>
    </location>
</feature>
<dbReference type="Gene3D" id="1.10.8.500">
    <property type="entry name" value="HAMP domain in histidine kinase"/>
    <property type="match status" value="1"/>
</dbReference>
<dbReference type="PROSITE" id="PS50111">
    <property type="entry name" value="CHEMOTAXIS_TRANSDUC_2"/>
    <property type="match status" value="1"/>
</dbReference>
<evidence type="ECO:0000256" key="5">
    <source>
        <dbReference type="SAM" id="Phobius"/>
    </source>
</evidence>
<dbReference type="RefSeq" id="WP_090162594.1">
    <property type="nucleotide sequence ID" value="NZ_FMWK01000007.1"/>
</dbReference>
<keyword evidence="5" id="KW-0472">Membrane</keyword>
<sequence>MANTKSSEKHAKIKNKLIALLMPVVLLQVILLVVISGYISSQSLKKMATAQLDSSISNQGDNIESWLQKNLENFSTAKQVIETQKPDDEALQSLLDAFYGYNTYCTDGFYIASESGKFMKASESSKTVSNPKDEEWYKQGITRVRLNYGGAYKNANGDSVISASGILNDGSDELKVFAADVTLDQISIIVNSGVKMDQATSFLIDSFDGTILAHRDASRIFTVLKEDDSDKLMAGIAKKFAERDYTTTEIEGYQVAFRNIAGTEWYLVSYISNSVILQDVNRLIQLLAIIGVVAIIIIVILINVLVSRVIAPIGNITKHISDMSAGDFTIKVKQESNDEIGLMGRKVSEFVESMRGMLSEINNESERLKEQSDNSDRVSKDMFDASRSQADAMQNLNNTVDQLAIAVNEIAENATTLAMVVADTRDNSNEANDSMKETVEISKKGKADMEQLSVAMEGIKSSNDQLVESINEVGKVSEEITKIVSLIKDIADETNLLSLNASIEAARAGEAGKGFAVVATEIGKLAQNSASSAENISNLINEVGRAIDSVVEQAQSSAEEIEQNTERIGTALETFDQIYLNIERSNELIEQMLQNIQKVDDVANNVAAISEEQAASADEILETSQNMVQQANSISQSSQDVADNSHELANTSQKLTDYVQKFKIDEEVSDYEG</sequence>
<proteinExistence type="inferred from homology"/>
<dbReference type="AlphaFoldDB" id="A0A1G5S0H3"/>
<name>A0A1G5S0H3_PSEXY</name>
<evidence type="ECO:0000313" key="8">
    <source>
        <dbReference type="EMBL" id="SCZ79079.1"/>
    </source>
</evidence>
<comment type="similarity">
    <text evidence="2">Belongs to the methyl-accepting chemotaxis (MCP) protein family.</text>
</comment>
<evidence type="ECO:0000256" key="1">
    <source>
        <dbReference type="ARBA" id="ARBA00023224"/>
    </source>
</evidence>
<dbReference type="Proteomes" id="UP000199428">
    <property type="component" value="Unassembled WGS sequence"/>
</dbReference>
<evidence type="ECO:0000256" key="4">
    <source>
        <dbReference type="SAM" id="Coils"/>
    </source>
</evidence>
<feature type="transmembrane region" description="Helical" evidence="5">
    <location>
        <begin position="20"/>
        <end position="39"/>
    </location>
</feature>